<dbReference type="InterPro" id="IPR020472">
    <property type="entry name" value="WD40_PAC1"/>
</dbReference>
<protein>
    <recommendedName>
        <fullName evidence="7">Transcription factor</fullName>
    </recommendedName>
</protein>
<dbReference type="PRINTS" id="PR00320">
    <property type="entry name" value="GPROTEINBRPT"/>
</dbReference>
<dbReference type="SMART" id="SM00320">
    <property type="entry name" value="WD40"/>
    <property type="match status" value="5"/>
</dbReference>
<evidence type="ECO:0000256" key="3">
    <source>
        <dbReference type="PROSITE-ProRule" id="PRU00221"/>
    </source>
</evidence>
<dbReference type="Gene3D" id="2.130.10.10">
    <property type="entry name" value="YVTN repeat-like/Quinoprotein amine dehydrogenase"/>
    <property type="match status" value="2"/>
</dbReference>
<reference evidence="5 6" key="1">
    <citation type="submission" date="2024-01" db="EMBL/GenBank/DDBJ databases">
        <title>Comparative genomics of Cryptococcus and Kwoniella reveals pathogenesis evolution and contrasting modes of karyotype evolution via chromosome fusion or intercentromeric recombination.</title>
        <authorList>
            <person name="Coelho M.A."/>
            <person name="David-Palma M."/>
            <person name="Shea T."/>
            <person name="Bowers K."/>
            <person name="McGinley-Smith S."/>
            <person name="Mohammad A.W."/>
            <person name="Gnirke A."/>
            <person name="Yurkov A.M."/>
            <person name="Nowrousian M."/>
            <person name="Sun S."/>
            <person name="Cuomo C.A."/>
            <person name="Heitman J."/>
        </authorList>
    </citation>
    <scope>NUCLEOTIDE SEQUENCE [LARGE SCALE GENOMIC DNA]</scope>
    <source>
        <strain evidence="5">CBS 11374</strain>
    </source>
</reference>
<evidence type="ECO:0000313" key="5">
    <source>
        <dbReference type="EMBL" id="WRT69432.1"/>
    </source>
</evidence>
<dbReference type="InterPro" id="IPR019775">
    <property type="entry name" value="WD40_repeat_CS"/>
</dbReference>
<dbReference type="GeneID" id="87958548"/>
<feature type="repeat" description="WD" evidence="3">
    <location>
        <begin position="120"/>
        <end position="152"/>
    </location>
</feature>
<proteinExistence type="predicted"/>
<dbReference type="RefSeq" id="XP_062794171.1">
    <property type="nucleotide sequence ID" value="XM_062938120.1"/>
</dbReference>
<feature type="compositionally biased region" description="Acidic residues" evidence="4">
    <location>
        <begin position="91"/>
        <end position="109"/>
    </location>
</feature>
<keyword evidence="2" id="KW-0677">Repeat</keyword>
<dbReference type="PROSITE" id="PS50082">
    <property type="entry name" value="WD_REPEATS_2"/>
    <property type="match status" value="4"/>
</dbReference>
<dbReference type="InterPro" id="IPR015943">
    <property type="entry name" value="WD40/YVTN_repeat-like_dom_sf"/>
</dbReference>
<dbReference type="Proteomes" id="UP001329825">
    <property type="component" value="Chromosome 9"/>
</dbReference>
<dbReference type="InterPro" id="IPR001680">
    <property type="entry name" value="WD40_rpt"/>
</dbReference>
<feature type="region of interest" description="Disordered" evidence="4">
    <location>
        <begin position="1"/>
        <end position="114"/>
    </location>
</feature>
<feature type="repeat" description="WD" evidence="3">
    <location>
        <begin position="271"/>
        <end position="306"/>
    </location>
</feature>
<dbReference type="InterPro" id="IPR051858">
    <property type="entry name" value="WD_repeat_GAD-1"/>
</dbReference>
<dbReference type="PROSITE" id="PS50294">
    <property type="entry name" value="WD_REPEATS_REGION"/>
    <property type="match status" value="2"/>
</dbReference>
<keyword evidence="1 3" id="KW-0853">WD repeat</keyword>
<organism evidence="5 6">
    <name type="scientific">Kwoniella shivajii</name>
    <dbReference type="NCBI Taxonomy" id="564305"/>
    <lineage>
        <taxon>Eukaryota</taxon>
        <taxon>Fungi</taxon>
        <taxon>Dikarya</taxon>
        <taxon>Basidiomycota</taxon>
        <taxon>Agaricomycotina</taxon>
        <taxon>Tremellomycetes</taxon>
        <taxon>Tremellales</taxon>
        <taxon>Cryptococcaceae</taxon>
        <taxon>Kwoniella</taxon>
    </lineage>
</organism>
<feature type="region of interest" description="Disordered" evidence="4">
    <location>
        <begin position="490"/>
        <end position="521"/>
    </location>
</feature>
<sequence>MEGFGLPMSFGKKAKAASSTFKSKVESSKRSEPAPPPPVISKSSESQEPGPSKLPAGPAKQEEDDDDIGPLPPTTSEVGAGTGAKRKADKEADEDGSDDESEYSDEEEIDRTPVTHEIVLKDHTKVLSALAIDPSGARVATGSHDYDTKIWDFGGMDSRLRPFKSFEANGNYHVHDLSYSHDGHKLLVISGTLQPKVYTKDGEEGVEYNKGDVYLRDMKNTNGHTAEINGGSFHPTDKTQFLTCSNDSTLRIWDVENKRKQKQVIVVRSKERGARTKVTSCAWSWDGKMIAGACFDGTLHIWNTSSNFARPNYSNENAHTKNTETTGIAFARDGFRVVTRGGDDTVKLWDIRSIRKPVAVATGLDNLYPETNIIFSPDERSILTGIAAPKGQKGALVFLNSEDLKEERRITVGDGSVVRVAWHSRINQIFASLSTGALHVLYNPHSSIRGALLPLSKMPKTAPRDPSFSSADLKPVIYTPDALPMFKDQGHRESLHQKEKKAKKMKPMEPVRGAGRGGRLGASEMQGFVQTLFPSELQFEDPREALLKYAEKTDKDEEDE</sequence>
<evidence type="ECO:0000256" key="4">
    <source>
        <dbReference type="SAM" id="MobiDB-lite"/>
    </source>
</evidence>
<feature type="compositionally biased region" description="Basic and acidic residues" evidence="4">
    <location>
        <begin position="23"/>
        <end position="32"/>
    </location>
</feature>
<name>A0ABZ1D9U6_9TREE</name>
<feature type="repeat" description="WD" evidence="3">
    <location>
        <begin position="221"/>
        <end position="263"/>
    </location>
</feature>
<dbReference type="InterPro" id="IPR036322">
    <property type="entry name" value="WD40_repeat_dom_sf"/>
</dbReference>
<dbReference type="Pfam" id="PF00400">
    <property type="entry name" value="WD40"/>
    <property type="match status" value="4"/>
</dbReference>
<dbReference type="PANTHER" id="PTHR16017:SF0">
    <property type="entry name" value="WD REPEAT-CONTAINING PROTEIN 70"/>
    <property type="match status" value="1"/>
</dbReference>
<dbReference type="PANTHER" id="PTHR16017">
    <property type="entry name" value="GASTRULATION DEFECTIVE PROTEIN 1-RELATED"/>
    <property type="match status" value="1"/>
</dbReference>
<dbReference type="PROSITE" id="PS00678">
    <property type="entry name" value="WD_REPEATS_1"/>
    <property type="match status" value="1"/>
</dbReference>
<evidence type="ECO:0000256" key="1">
    <source>
        <dbReference type="ARBA" id="ARBA00022574"/>
    </source>
</evidence>
<evidence type="ECO:0000313" key="6">
    <source>
        <dbReference type="Proteomes" id="UP001329825"/>
    </source>
</evidence>
<evidence type="ECO:0000256" key="2">
    <source>
        <dbReference type="ARBA" id="ARBA00022737"/>
    </source>
</evidence>
<keyword evidence="6" id="KW-1185">Reference proteome</keyword>
<evidence type="ECO:0008006" key="7">
    <source>
        <dbReference type="Google" id="ProtNLM"/>
    </source>
</evidence>
<dbReference type="SUPFAM" id="SSF50978">
    <property type="entry name" value="WD40 repeat-like"/>
    <property type="match status" value="1"/>
</dbReference>
<accession>A0ABZ1D9U6</accession>
<feature type="repeat" description="WD" evidence="3">
    <location>
        <begin position="318"/>
        <end position="353"/>
    </location>
</feature>
<dbReference type="EMBL" id="CP141889">
    <property type="protein sequence ID" value="WRT69432.1"/>
    <property type="molecule type" value="Genomic_DNA"/>
</dbReference>
<gene>
    <name evidence="5" type="ORF">IL334_006418</name>
</gene>